<protein>
    <submittedName>
        <fullName evidence="1">Unspecified product</fullName>
    </submittedName>
</protein>
<reference evidence="1" key="1">
    <citation type="submission" date="2019-11" db="EMBL/GenBank/DDBJ databases">
        <title>Leishmania tarentolae CDS.</title>
        <authorList>
            <person name="Goto Y."/>
            <person name="Yamagishi J."/>
        </authorList>
    </citation>
    <scope>NUCLEOTIDE SEQUENCE [LARGE SCALE GENOMIC DNA]</scope>
    <source>
        <strain evidence="1">Parrot Tar II</strain>
    </source>
</reference>
<accession>A0A640KU45</accession>
<keyword evidence="2" id="KW-1185">Reference proteome</keyword>
<comment type="caution">
    <text evidence="1">The sequence shown here is derived from an EMBL/GenBank/DDBJ whole genome shotgun (WGS) entry which is preliminary data.</text>
</comment>
<name>A0A640KU45_LEITA</name>
<evidence type="ECO:0000313" key="2">
    <source>
        <dbReference type="Proteomes" id="UP000419144"/>
    </source>
</evidence>
<dbReference type="Proteomes" id="UP000419144">
    <property type="component" value="Unassembled WGS sequence"/>
</dbReference>
<gene>
    <name evidence="1" type="ORF">LtaPh_3102200</name>
</gene>
<proteinExistence type="predicted"/>
<sequence length="225" mass="24954">MTMTFSYPSPSLLWRIHTHTHTHTHITRPDTHMECLIFAARYHPEARTLEFDLTGAPLVDVVKDVTVTPCGAAAPLWKADATQRGLFYGRNTFILDRPLLFADDRIALVCWMRVRQQRLGTLAALASDVLRGHTDESAVHFARTPDVREYTVLLTEVPHSRGWSVRNNAFVYFTSQALPHLVGVTSTTIGAPVPLALPTTYLACTPDKSPPSSFLALAALALCYV</sequence>
<dbReference type="AlphaFoldDB" id="A0A640KU45"/>
<dbReference type="OrthoDB" id="262238at2759"/>
<dbReference type="EMBL" id="BLBS01000044">
    <property type="protein sequence ID" value="GET91009.1"/>
    <property type="molecule type" value="Genomic_DNA"/>
</dbReference>
<evidence type="ECO:0000313" key="1">
    <source>
        <dbReference type="EMBL" id="GET91009.1"/>
    </source>
</evidence>
<organism evidence="1 2">
    <name type="scientific">Leishmania tarentolae</name>
    <name type="common">Sauroleishmania tarentolae</name>
    <dbReference type="NCBI Taxonomy" id="5689"/>
    <lineage>
        <taxon>Eukaryota</taxon>
        <taxon>Discoba</taxon>
        <taxon>Euglenozoa</taxon>
        <taxon>Kinetoplastea</taxon>
        <taxon>Metakinetoplastina</taxon>
        <taxon>Trypanosomatida</taxon>
        <taxon>Trypanosomatidae</taxon>
        <taxon>Leishmaniinae</taxon>
        <taxon>Leishmania</taxon>
        <taxon>lizard Leishmania</taxon>
    </lineage>
</organism>
<dbReference type="VEuPathDB" id="TriTrypDB:LtaPh_3102200"/>